<proteinExistence type="predicted"/>
<dbReference type="Proteomes" id="UP001500326">
    <property type="component" value="Unassembled WGS sequence"/>
</dbReference>
<gene>
    <name evidence="2" type="ORF">GCM10009777_38380</name>
</gene>
<keyword evidence="3" id="KW-1185">Reference proteome</keyword>
<evidence type="ECO:0000313" key="2">
    <source>
        <dbReference type="EMBL" id="GAA1997622.1"/>
    </source>
</evidence>
<comment type="caution">
    <text evidence="2">The sequence shown here is derived from an EMBL/GenBank/DDBJ whole genome shotgun (WGS) entry which is preliminary data.</text>
</comment>
<evidence type="ECO:0000259" key="1">
    <source>
        <dbReference type="SMART" id="SM00871"/>
    </source>
</evidence>
<evidence type="ECO:0000313" key="3">
    <source>
        <dbReference type="Proteomes" id="UP001500326"/>
    </source>
</evidence>
<dbReference type="Pfam" id="PF06445">
    <property type="entry name" value="GyrI-like"/>
    <property type="match status" value="1"/>
</dbReference>
<dbReference type="InterPro" id="IPR011256">
    <property type="entry name" value="Reg_factor_effector_dom_sf"/>
</dbReference>
<sequence>MAFEYHVIDAPVRHLAAVRFHAAADEMAGRLGDALGTVIDVLVSHDIVPEGPAIACFDATDDGYDVAVGYEVAGPFASEGGIEHVELPGGEVATTVHVGPSESLGETETELEVNIMADGRELELEGPVWEEYLDEKDAATGESLTRLFRPLKPA</sequence>
<dbReference type="InterPro" id="IPR010499">
    <property type="entry name" value="AraC_E-bd"/>
</dbReference>
<protein>
    <recommendedName>
        <fullName evidence="1">AraC effector-binding domain-containing protein</fullName>
    </recommendedName>
</protein>
<accession>A0ABN2T2Y9</accession>
<dbReference type="RefSeq" id="WP_344066195.1">
    <property type="nucleotide sequence ID" value="NZ_BAAAOH010000001.1"/>
</dbReference>
<reference evidence="2 3" key="1">
    <citation type="journal article" date="2019" name="Int. J. Syst. Evol. Microbiol.">
        <title>The Global Catalogue of Microorganisms (GCM) 10K type strain sequencing project: providing services to taxonomists for standard genome sequencing and annotation.</title>
        <authorList>
            <consortium name="The Broad Institute Genomics Platform"/>
            <consortium name="The Broad Institute Genome Sequencing Center for Infectious Disease"/>
            <person name="Wu L."/>
            <person name="Ma J."/>
        </authorList>
    </citation>
    <scope>NUCLEOTIDE SEQUENCE [LARGE SCALE GENOMIC DNA]</scope>
    <source>
        <strain evidence="2 3">JCM 14902</strain>
    </source>
</reference>
<feature type="domain" description="AraC effector-binding" evidence="1">
    <location>
        <begin position="3"/>
        <end position="152"/>
    </location>
</feature>
<dbReference type="SUPFAM" id="SSF55136">
    <property type="entry name" value="Probable bacterial effector-binding domain"/>
    <property type="match status" value="1"/>
</dbReference>
<organism evidence="2 3">
    <name type="scientific">Microbacterium pumilum</name>
    <dbReference type="NCBI Taxonomy" id="344165"/>
    <lineage>
        <taxon>Bacteria</taxon>
        <taxon>Bacillati</taxon>
        <taxon>Actinomycetota</taxon>
        <taxon>Actinomycetes</taxon>
        <taxon>Micrococcales</taxon>
        <taxon>Microbacteriaceae</taxon>
        <taxon>Microbacterium</taxon>
    </lineage>
</organism>
<name>A0ABN2T2Y9_9MICO</name>
<dbReference type="Gene3D" id="3.20.80.10">
    <property type="entry name" value="Regulatory factor, effector binding domain"/>
    <property type="match status" value="1"/>
</dbReference>
<dbReference type="InterPro" id="IPR029442">
    <property type="entry name" value="GyrI-like"/>
</dbReference>
<dbReference type="EMBL" id="BAAAOH010000001">
    <property type="protein sequence ID" value="GAA1997622.1"/>
    <property type="molecule type" value="Genomic_DNA"/>
</dbReference>
<dbReference type="SMART" id="SM00871">
    <property type="entry name" value="AraC_E_bind"/>
    <property type="match status" value="1"/>
</dbReference>